<dbReference type="CDD" id="cd03768">
    <property type="entry name" value="SR_ResInv"/>
    <property type="match status" value="1"/>
</dbReference>
<dbReference type="OMA" id="TFEREMM"/>
<dbReference type="PANTHER" id="PTHR30461">
    <property type="entry name" value="DNA-INVERTASE FROM LAMBDOID PROPHAGE"/>
    <property type="match status" value="1"/>
</dbReference>
<dbReference type="PROSITE" id="PS00397">
    <property type="entry name" value="RECOMBINASES_1"/>
    <property type="match status" value="1"/>
</dbReference>
<dbReference type="SUPFAM" id="SSF46689">
    <property type="entry name" value="Homeodomain-like"/>
    <property type="match status" value="1"/>
</dbReference>
<dbReference type="PROSITE" id="PS00398">
    <property type="entry name" value="RECOMBINASES_2"/>
    <property type="match status" value="1"/>
</dbReference>
<evidence type="ECO:0000313" key="9">
    <source>
        <dbReference type="Proteomes" id="UP000317536"/>
    </source>
</evidence>
<dbReference type="InterPro" id="IPR036162">
    <property type="entry name" value="Resolvase-like_N_sf"/>
</dbReference>
<evidence type="ECO:0000256" key="6">
    <source>
        <dbReference type="PROSITE-ProRule" id="PRU10137"/>
    </source>
</evidence>
<dbReference type="GO" id="GO:0000150">
    <property type="term" value="F:DNA strand exchange activity"/>
    <property type="evidence" value="ECO:0007669"/>
    <property type="project" value="InterPro"/>
</dbReference>
<keyword evidence="3" id="KW-0238">DNA-binding</keyword>
<dbReference type="Pfam" id="PF00239">
    <property type="entry name" value="Resolvase"/>
    <property type="match status" value="1"/>
</dbReference>
<sequence length="198" mass="22200">MLIGYARVSTLDQNEDLQVDALKADGCDRCYVDHASGAKASRPELDRMFDVLREGDVLVVWKLDRLGRSVQNLVDIMNRLQDMGVGFKSLTEQMDTTTPGGVLVFNVFAAMAQFERDLIRERTTAGLKAARSRGRVGGRRPKLSKSDKSMVRQLYESRSVTVQEIAQRFNVSRGTIYKTIKSDGTEQLNGYDSLNDNE</sequence>
<dbReference type="InterPro" id="IPR006118">
    <property type="entry name" value="Recombinase_CS"/>
</dbReference>
<comment type="caution">
    <text evidence="8">The sequence shown here is derived from an EMBL/GenBank/DDBJ whole genome shotgun (WGS) entry which is preliminary data.</text>
</comment>
<keyword evidence="2" id="KW-0229">DNA integration</keyword>
<dbReference type="InterPro" id="IPR006119">
    <property type="entry name" value="Resolv_N"/>
</dbReference>
<dbReference type="SMART" id="SM00857">
    <property type="entry name" value="Resolvase"/>
    <property type="match status" value="1"/>
</dbReference>
<dbReference type="EMBL" id="VMHJ01000006">
    <property type="protein sequence ID" value="TSJ84745.1"/>
    <property type="molecule type" value="Genomic_DNA"/>
</dbReference>
<name>A0A556R776_9BIFI</name>
<dbReference type="Proteomes" id="UP000317536">
    <property type="component" value="Unassembled WGS sequence"/>
</dbReference>
<accession>A0A556R776</accession>
<feature type="active site" description="O-(5'-phospho-DNA)-serine intermediate" evidence="5 6">
    <location>
        <position position="9"/>
    </location>
</feature>
<evidence type="ECO:0000313" key="8">
    <source>
        <dbReference type="EMBL" id="TSJ84745.1"/>
    </source>
</evidence>
<evidence type="ECO:0000256" key="1">
    <source>
        <dbReference type="ARBA" id="ARBA00009913"/>
    </source>
</evidence>
<dbReference type="InterPro" id="IPR013196">
    <property type="entry name" value="HTH_11"/>
</dbReference>
<evidence type="ECO:0000256" key="3">
    <source>
        <dbReference type="ARBA" id="ARBA00023125"/>
    </source>
</evidence>
<dbReference type="Pfam" id="PF08279">
    <property type="entry name" value="HTH_11"/>
    <property type="match status" value="1"/>
</dbReference>
<dbReference type="InterPro" id="IPR050639">
    <property type="entry name" value="SSR_resolvase"/>
</dbReference>
<organism evidence="8 9">
    <name type="scientific">Bifidobacterium asteroides</name>
    <dbReference type="NCBI Taxonomy" id="1684"/>
    <lineage>
        <taxon>Bacteria</taxon>
        <taxon>Bacillati</taxon>
        <taxon>Actinomycetota</taxon>
        <taxon>Actinomycetes</taxon>
        <taxon>Bifidobacteriales</taxon>
        <taxon>Bifidobacteriaceae</taxon>
        <taxon>Bifidobacterium</taxon>
    </lineage>
</organism>
<dbReference type="GO" id="GO:0003677">
    <property type="term" value="F:DNA binding"/>
    <property type="evidence" value="ECO:0007669"/>
    <property type="project" value="UniProtKB-KW"/>
</dbReference>
<dbReference type="GO" id="GO:0015074">
    <property type="term" value="P:DNA integration"/>
    <property type="evidence" value="ECO:0007669"/>
    <property type="project" value="UniProtKB-KW"/>
</dbReference>
<dbReference type="SUPFAM" id="SSF53041">
    <property type="entry name" value="Resolvase-like"/>
    <property type="match status" value="1"/>
</dbReference>
<feature type="domain" description="Resolvase/invertase-type recombinase catalytic" evidence="7">
    <location>
        <begin position="1"/>
        <end position="134"/>
    </location>
</feature>
<dbReference type="RefSeq" id="WP_015021179.1">
    <property type="nucleotide sequence ID" value="NZ_JACFPA010000004.1"/>
</dbReference>
<dbReference type="PROSITE" id="PS51736">
    <property type="entry name" value="RECOMBINASES_3"/>
    <property type="match status" value="1"/>
</dbReference>
<evidence type="ECO:0000256" key="2">
    <source>
        <dbReference type="ARBA" id="ARBA00022908"/>
    </source>
</evidence>
<dbReference type="GeneID" id="93051417"/>
<proteinExistence type="inferred from homology"/>
<dbReference type="PANTHER" id="PTHR30461:SF2">
    <property type="entry name" value="SERINE RECOMBINASE PINE-RELATED"/>
    <property type="match status" value="1"/>
</dbReference>
<dbReference type="FunFam" id="3.40.50.1390:FF:000001">
    <property type="entry name" value="DNA recombinase"/>
    <property type="match status" value="1"/>
</dbReference>
<reference evidence="8 9" key="1">
    <citation type="submission" date="2019-07" db="EMBL/GenBank/DDBJ databases">
        <title>Bifidobacterium asteroides genomes.</title>
        <authorList>
            <person name="Zheng H."/>
        </authorList>
    </citation>
    <scope>NUCLEOTIDE SEQUENCE [LARGE SCALE GENOMIC DNA]</scope>
    <source>
        <strain evidence="8 9">W8111</strain>
    </source>
</reference>
<dbReference type="Gene3D" id="3.40.50.1390">
    <property type="entry name" value="Resolvase, N-terminal catalytic domain"/>
    <property type="match status" value="1"/>
</dbReference>
<dbReference type="InterPro" id="IPR009057">
    <property type="entry name" value="Homeodomain-like_sf"/>
</dbReference>
<gene>
    <name evidence="8" type="ORF">FPK29_08900</name>
</gene>
<evidence type="ECO:0000256" key="4">
    <source>
        <dbReference type="ARBA" id="ARBA00023172"/>
    </source>
</evidence>
<evidence type="ECO:0000256" key="5">
    <source>
        <dbReference type="PIRSR" id="PIRSR606118-50"/>
    </source>
</evidence>
<dbReference type="Gene3D" id="1.10.10.60">
    <property type="entry name" value="Homeodomain-like"/>
    <property type="match status" value="1"/>
</dbReference>
<dbReference type="AlphaFoldDB" id="A0A556R776"/>
<evidence type="ECO:0000259" key="7">
    <source>
        <dbReference type="PROSITE" id="PS51736"/>
    </source>
</evidence>
<protein>
    <submittedName>
        <fullName evidence="8">Recombinase family protein</fullName>
    </submittedName>
</protein>
<keyword evidence="4" id="KW-0233">DNA recombination</keyword>
<comment type="similarity">
    <text evidence="1">Belongs to the site-specific recombinase resolvase family.</text>
</comment>